<feature type="signal peptide" evidence="20">
    <location>
        <begin position="1"/>
        <end position="23"/>
    </location>
</feature>
<keyword evidence="11" id="KW-0521">NADP</keyword>
<evidence type="ECO:0000256" key="11">
    <source>
        <dbReference type="ARBA" id="ARBA00022857"/>
    </source>
</evidence>
<dbReference type="GO" id="GO:0006826">
    <property type="term" value="P:iron ion transport"/>
    <property type="evidence" value="ECO:0007669"/>
    <property type="project" value="TreeGrafter"/>
</dbReference>
<organism evidence="22 23">
    <name type="scientific">Lachancea quebecensis</name>
    <dbReference type="NCBI Taxonomy" id="1654605"/>
    <lineage>
        <taxon>Eukaryota</taxon>
        <taxon>Fungi</taxon>
        <taxon>Dikarya</taxon>
        <taxon>Ascomycota</taxon>
        <taxon>Saccharomycotina</taxon>
        <taxon>Saccharomycetes</taxon>
        <taxon>Saccharomycetales</taxon>
        <taxon>Saccharomycetaceae</taxon>
        <taxon>Lachancea</taxon>
    </lineage>
</organism>
<keyword evidence="14" id="KW-0560">Oxidoreductase</keyword>
<feature type="transmembrane region" description="Helical" evidence="19">
    <location>
        <begin position="267"/>
        <end position="288"/>
    </location>
</feature>
<dbReference type="PANTHER" id="PTHR32361:SF25">
    <property type="entry name" value="FERRIC_CUPRIC REDUCTASE TRANSMEMBRANE COMPONENT 1"/>
    <property type="match status" value="1"/>
</dbReference>
<feature type="domain" description="FAD-binding FR-type" evidence="21">
    <location>
        <begin position="409"/>
        <end position="534"/>
    </location>
</feature>
<evidence type="ECO:0000313" key="23">
    <source>
        <dbReference type="Proteomes" id="UP000236544"/>
    </source>
</evidence>
<evidence type="ECO:0000256" key="17">
    <source>
        <dbReference type="ARBA" id="ARBA00023136"/>
    </source>
</evidence>
<dbReference type="InterPro" id="IPR013130">
    <property type="entry name" value="Fe3_Rdtase_TM_dom"/>
</dbReference>
<evidence type="ECO:0000256" key="13">
    <source>
        <dbReference type="ARBA" id="ARBA00022989"/>
    </source>
</evidence>
<dbReference type="InterPro" id="IPR017938">
    <property type="entry name" value="Riboflavin_synthase-like_b-brl"/>
</dbReference>
<dbReference type="Gene3D" id="3.40.50.80">
    <property type="entry name" value="Nucleotide-binding domain of ferredoxin-NADP reductase (FNR) module"/>
    <property type="match status" value="1"/>
</dbReference>
<dbReference type="GO" id="GO:0015677">
    <property type="term" value="P:copper ion import"/>
    <property type="evidence" value="ECO:0007669"/>
    <property type="project" value="TreeGrafter"/>
</dbReference>
<dbReference type="SFLD" id="SFLDS00052">
    <property type="entry name" value="Ferric_Reductase_Domain"/>
    <property type="match status" value="1"/>
</dbReference>
<accession>A0A0P1KSX3</accession>
<keyword evidence="7" id="KW-0349">Heme</keyword>
<feature type="transmembrane region" description="Helical" evidence="19">
    <location>
        <begin position="309"/>
        <end position="328"/>
    </location>
</feature>
<evidence type="ECO:0000256" key="3">
    <source>
        <dbReference type="ARBA" id="ARBA00006278"/>
    </source>
</evidence>
<keyword evidence="10" id="KW-0274">FAD</keyword>
<proteinExistence type="inferred from homology"/>
<dbReference type="CDD" id="cd06186">
    <property type="entry name" value="NOX_Duox_like_FAD_NADP"/>
    <property type="match status" value="1"/>
</dbReference>
<keyword evidence="7" id="KW-0479">Metal-binding</keyword>
<dbReference type="OrthoDB" id="167398at2759"/>
<dbReference type="SFLD" id="SFLDG01168">
    <property type="entry name" value="Ferric_reductase_subgroup_(FRE"/>
    <property type="match status" value="1"/>
</dbReference>
<comment type="cofactor">
    <cofactor evidence="1">
        <name>FAD</name>
        <dbReference type="ChEBI" id="CHEBI:57692"/>
    </cofactor>
</comment>
<dbReference type="GO" id="GO:0005886">
    <property type="term" value="C:plasma membrane"/>
    <property type="evidence" value="ECO:0007669"/>
    <property type="project" value="UniProtKB-SubCell"/>
</dbReference>
<dbReference type="Pfam" id="PF01794">
    <property type="entry name" value="Ferric_reduct"/>
    <property type="match status" value="1"/>
</dbReference>
<comment type="subcellular location">
    <subcellularLocation>
        <location evidence="2">Cell membrane</location>
        <topology evidence="2">Multi-pass membrane protein</topology>
    </subcellularLocation>
</comment>
<keyword evidence="23" id="KW-1185">Reference proteome</keyword>
<keyword evidence="12" id="KW-0249">Electron transport</keyword>
<dbReference type="PANTHER" id="PTHR32361">
    <property type="entry name" value="FERRIC/CUPRIC REDUCTASE TRANSMEMBRANE COMPONENT"/>
    <property type="match status" value="1"/>
</dbReference>
<keyword evidence="16" id="KW-0406">Ion transport</keyword>
<dbReference type="PROSITE" id="PS51384">
    <property type="entry name" value="FAD_FR"/>
    <property type="match status" value="1"/>
</dbReference>
<dbReference type="EC" id="1.16.1.9" evidence="4"/>
<keyword evidence="13 19" id="KW-1133">Transmembrane helix</keyword>
<evidence type="ECO:0000256" key="2">
    <source>
        <dbReference type="ARBA" id="ARBA00004651"/>
    </source>
</evidence>
<dbReference type="GO" id="GO:0006879">
    <property type="term" value="P:intracellular iron ion homeostasis"/>
    <property type="evidence" value="ECO:0007669"/>
    <property type="project" value="TreeGrafter"/>
</dbReference>
<evidence type="ECO:0000259" key="21">
    <source>
        <dbReference type="PROSITE" id="PS51384"/>
    </source>
</evidence>
<dbReference type="InterPro" id="IPR051410">
    <property type="entry name" value="Ferric/Cupric_Reductase"/>
</dbReference>
<dbReference type="SUPFAM" id="SSF52343">
    <property type="entry name" value="Ferredoxin reductase-like, C-terminal NADP-linked domain"/>
    <property type="match status" value="1"/>
</dbReference>
<dbReference type="InterPro" id="IPR013112">
    <property type="entry name" value="FAD-bd_8"/>
</dbReference>
<gene>
    <name evidence="22" type="ORF">LAQU0_S08e01750g</name>
</gene>
<dbReference type="AlphaFoldDB" id="A0A0P1KSX3"/>
<evidence type="ECO:0000256" key="6">
    <source>
        <dbReference type="ARBA" id="ARBA00022475"/>
    </source>
</evidence>
<feature type="transmembrane region" description="Helical" evidence="19">
    <location>
        <begin position="227"/>
        <end position="247"/>
    </location>
</feature>
<evidence type="ECO:0000256" key="15">
    <source>
        <dbReference type="ARBA" id="ARBA00023004"/>
    </source>
</evidence>
<keyword evidence="20" id="KW-0732">Signal</keyword>
<keyword evidence="15" id="KW-0408">Iron</keyword>
<comment type="catalytic activity">
    <reaction evidence="18">
        <text>2 a Fe(II)-siderophore + NADP(+) + H(+) = 2 a Fe(III)-siderophore + NADPH</text>
        <dbReference type="Rhea" id="RHEA:28795"/>
        <dbReference type="Rhea" id="RHEA-COMP:11342"/>
        <dbReference type="Rhea" id="RHEA-COMP:11344"/>
        <dbReference type="ChEBI" id="CHEBI:15378"/>
        <dbReference type="ChEBI" id="CHEBI:29033"/>
        <dbReference type="ChEBI" id="CHEBI:29034"/>
        <dbReference type="ChEBI" id="CHEBI:57783"/>
        <dbReference type="ChEBI" id="CHEBI:58349"/>
        <dbReference type="EC" id="1.16.1.9"/>
    </reaction>
</comment>
<comment type="similarity">
    <text evidence="3">Belongs to the ferric reductase (FRE) family.</text>
</comment>
<dbReference type="InterPro" id="IPR013121">
    <property type="entry name" value="Fe_red_NAD-bd_6"/>
</dbReference>
<keyword evidence="5" id="KW-0813">Transport</keyword>
<dbReference type="GO" id="GO:0052851">
    <property type="term" value="F:ferric-chelate reductase (NADPH) activity"/>
    <property type="evidence" value="ECO:0007669"/>
    <property type="project" value="UniProtKB-EC"/>
</dbReference>
<evidence type="ECO:0000256" key="7">
    <source>
        <dbReference type="ARBA" id="ARBA00022617"/>
    </source>
</evidence>
<evidence type="ECO:0000313" key="22">
    <source>
        <dbReference type="EMBL" id="CUS23083.1"/>
    </source>
</evidence>
<evidence type="ECO:0000256" key="20">
    <source>
        <dbReference type="SAM" id="SignalP"/>
    </source>
</evidence>
<feature type="transmembrane region" description="Helical" evidence="19">
    <location>
        <begin position="343"/>
        <end position="362"/>
    </location>
</feature>
<evidence type="ECO:0000256" key="9">
    <source>
        <dbReference type="ARBA" id="ARBA00022692"/>
    </source>
</evidence>
<sequence>MRVQNLRLLALALFSFAVTCVRGLELIDSSLASACIYYEKTFDWGCHSHGNGATAYRCRCSNVNWLGTITNCIANNTKSLRLRNHGFRHVAQRCHEKGNFNYTLADMQRFYANGTGYLRDPVTADLSSPVYTTLRVNQTEFDWYYKKMKDLTFSVQRSQWFGWGLVFFWATIIAVTTLFNFNEKFVGLKLTDNWLARSLMIPSLFENMTQRYPRLRAISPGPHPNRLQALVVTVFVIQTLITAGVGYEIKLPHPYLTTRWFMNLDIVSYRMDMMAISLFPVIYFFGIRNNPFIPLTGMSYTTFSYFHKWCAYVCVIMAFIHSIIWTVYAKHDGGYKMWAMDSYWQYGIAAMTLMALLVFHSFKMVRDKIYEVFLFFHQMMNIFFIICMYFHCNKLGWLGWIWSMAGILCFDRAARIVRIALSGGLQKSTLTDCGSGVIKMTLKNPKFLTYRPGSYAFIYFMSLQDPWYYPWQSHPFTVLSTAKGKGIHGNEMVAYFKARKGVTGHMLYKLLRSGEESIDIRVMVEGPYGDTLPQIAKVNRRIVGVAAGLGVTAVYAQILHLLEAQVPEMGCKLYWAVNDLSHVSWFEEELKWLLSQNCQITILCTTPKELEEAGSSINTDSKLLEILDVRSLFARPDLRTLVSEEVKEASDQSKDLTFISCGPSTFNIDFRASVSNALRQKQSISVALKEESFVW</sequence>
<keyword evidence="17 19" id="KW-0472">Membrane</keyword>
<evidence type="ECO:0000256" key="14">
    <source>
        <dbReference type="ARBA" id="ARBA00023002"/>
    </source>
</evidence>
<dbReference type="SUPFAM" id="SSF63380">
    <property type="entry name" value="Riboflavin synthase domain-like"/>
    <property type="match status" value="1"/>
</dbReference>
<protein>
    <recommendedName>
        <fullName evidence="4">ferric-chelate reductase (NADPH)</fullName>
        <ecNumber evidence="4">1.16.1.9</ecNumber>
    </recommendedName>
</protein>
<dbReference type="Pfam" id="PF08030">
    <property type="entry name" value="NAD_binding_6"/>
    <property type="match status" value="1"/>
</dbReference>
<dbReference type="EMBL" id="LN890539">
    <property type="protein sequence ID" value="CUS23083.1"/>
    <property type="molecule type" value="Genomic_DNA"/>
</dbReference>
<feature type="chain" id="PRO_5006066509" description="ferric-chelate reductase (NADPH)" evidence="20">
    <location>
        <begin position="24"/>
        <end position="695"/>
    </location>
</feature>
<keyword evidence="8" id="KW-0285">Flavoprotein</keyword>
<evidence type="ECO:0000256" key="1">
    <source>
        <dbReference type="ARBA" id="ARBA00001974"/>
    </source>
</evidence>
<evidence type="ECO:0000256" key="5">
    <source>
        <dbReference type="ARBA" id="ARBA00022448"/>
    </source>
</evidence>
<dbReference type="Proteomes" id="UP000236544">
    <property type="component" value="Unassembled WGS sequence"/>
</dbReference>
<dbReference type="InterPro" id="IPR039261">
    <property type="entry name" value="FNR_nucleotide-bd"/>
</dbReference>
<evidence type="ECO:0000256" key="19">
    <source>
        <dbReference type="SAM" id="Phobius"/>
    </source>
</evidence>
<reference evidence="23" key="1">
    <citation type="submission" date="2015-10" db="EMBL/GenBank/DDBJ databases">
        <authorList>
            <person name="Devillers H."/>
        </authorList>
    </citation>
    <scope>NUCLEOTIDE SEQUENCE [LARGE SCALE GENOMIC DNA]</scope>
</reference>
<evidence type="ECO:0000256" key="4">
    <source>
        <dbReference type="ARBA" id="ARBA00012668"/>
    </source>
</evidence>
<dbReference type="InterPro" id="IPR017927">
    <property type="entry name" value="FAD-bd_FR_type"/>
</dbReference>
<evidence type="ECO:0000256" key="10">
    <source>
        <dbReference type="ARBA" id="ARBA00022827"/>
    </source>
</evidence>
<evidence type="ECO:0000256" key="8">
    <source>
        <dbReference type="ARBA" id="ARBA00022630"/>
    </source>
</evidence>
<keyword evidence="6" id="KW-1003">Cell membrane</keyword>
<dbReference type="Pfam" id="PF08022">
    <property type="entry name" value="FAD_binding_8"/>
    <property type="match status" value="1"/>
</dbReference>
<name>A0A0P1KSX3_9SACH</name>
<feature type="transmembrane region" description="Helical" evidence="19">
    <location>
        <begin position="160"/>
        <end position="181"/>
    </location>
</feature>
<evidence type="ECO:0000256" key="18">
    <source>
        <dbReference type="ARBA" id="ARBA00048483"/>
    </source>
</evidence>
<keyword evidence="9 19" id="KW-0812">Transmembrane</keyword>
<evidence type="ECO:0000256" key="16">
    <source>
        <dbReference type="ARBA" id="ARBA00023065"/>
    </source>
</evidence>
<evidence type="ECO:0000256" key="12">
    <source>
        <dbReference type="ARBA" id="ARBA00022982"/>
    </source>
</evidence>